<feature type="domain" description="FAS1" evidence="3">
    <location>
        <begin position="235"/>
        <end position="334"/>
    </location>
</feature>
<accession>A0ABD1VFI4</accession>
<keyword evidence="5" id="KW-1185">Reference proteome</keyword>
<dbReference type="SMART" id="SM00554">
    <property type="entry name" value="FAS1"/>
    <property type="match status" value="2"/>
</dbReference>
<comment type="similarity">
    <text evidence="1">Belongs to the fasciclin-like AGP family.</text>
</comment>
<comment type="caution">
    <text evidence="4">The sequence shown here is derived from an EMBL/GenBank/DDBJ whole genome shotgun (WGS) entry which is preliminary data.</text>
</comment>
<name>A0ABD1VFI4_9LAMI</name>
<sequence length="381" mass="41060">MARANALFFILLTSIFTSTTSTSTSTSTSALAPSLHPSPPSLFATILATLGFQDLSAATADANLSIATPTTIFAPTDSSLLTCPSCSIPILLQEHSLPGLYPLHFLRTLAFGTKIETFAPNRCLTITSSPSATSFATKKVFINGVEITKPDLFNNGLLIIHGLQGFISHLSPLSCSVERMTTLSFPQHPPSTAAFFMMRLMLKDSMMRLRISGYSVLALAMRVKYPELSDLKFMTLFALDDSSIFAGGSGHSYVADIGFHVVPNRLLMAADLASLPKGTELPTMEKGQSLVITTAGGGGPLAPMRINYIKIKNFDMVYNKKIVIHGLSMPFLRLNPMPDTGFTDTDKSRIGVSENGEVFDMMSPLPAEIFSAVDINNHHGL</sequence>
<dbReference type="PANTHER" id="PTHR33985:SF35">
    <property type="entry name" value="FASCICLIN-LIKE ARABINOGALACTAN PROTEIN 21"/>
    <property type="match status" value="1"/>
</dbReference>
<dbReference type="InterPro" id="IPR052806">
    <property type="entry name" value="Fasciclin-like_AGP"/>
</dbReference>
<gene>
    <name evidence="4" type="ORF">Fot_17049</name>
</gene>
<evidence type="ECO:0000259" key="3">
    <source>
        <dbReference type="SMART" id="SM00554"/>
    </source>
</evidence>
<dbReference type="PANTHER" id="PTHR33985">
    <property type="entry name" value="OS02G0491300 PROTEIN-RELATED"/>
    <property type="match status" value="1"/>
</dbReference>
<dbReference type="InterPro" id="IPR036378">
    <property type="entry name" value="FAS1_dom_sf"/>
</dbReference>
<dbReference type="AlphaFoldDB" id="A0ABD1VFI4"/>
<reference evidence="5" key="1">
    <citation type="submission" date="2024-07" db="EMBL/GenBank/DDBJ databases">
        <title>Two chromosome-level genome assemblies of Korean endemic species Abeliophyllum distichum and Forsythia ovata (Oleaceae).</title>
        <authorList>
            <person name="Jang H."/>
        </authorList>
    </citation>
    <scope>NUCLEOTIDE SEQUENCE [LARGE SCALE GENOMIC DNA]</scope>
</reference>
<dbReference type="InterPro" id="IPR000782">
    <property type="entry name" value="FAS1_domain"/>
</dbReference>
<keyword evidence="2" id="KW-0732">Signal</keyword>
<protein>
    <submittedName>
        <fullName evidence="4">Fasciclin-like arabinogalactan protein 21</fullName>
    </submittedName>
</protein>
<evidence type="ECO:0000256" key="1">
    <source>
        <dbReference type="ARBA" id="ARBA00007843"/>
    </source>
</evidence>
<evidence type="ECO:0000313" key="5">
    <source>
        <dbReference type="Proteomes" id="UP001604277"/>
    </source>
</evidence>
<organism evidence="4 5">
    <name type="scientific">Forsythia ovata</name>
    <dbReference type="NCBI Taxonomy" id="205694"/>
    <lineage>
        <taxon>Eukaryota</taxon>
        <taxon>Viridiplantae</taxon>
        <taxon>Streptophyta</taxon>
        <taxon>Embryophyta</taxon>
        <taxon>Tracheophyta</taxon>
        <taxon>Spermatophyta</taxon>
        <taxon>Magnoliopsida</taxon>
        <taxon>eudicotyledons</taxon>
        <taxon>Gunneridae</taxon>
        <taxon>Pentapetalae</taxon>
        <taxon>asterids</taxon>
        <taxon>lamiids</taxon>
        <taxon>Lamiales</taxon>
        <taxon>Oleaceae</taxon>
        <taxon>Forsythieae</taxon>
        <taxon>Forsythia</taxon>
    </lineage>
</organism>
<dbReference type="SUPFAM" id="SSF82153">
    <property type="entry name" value="FAS1 domain"/>
    <property type="match status" value="1"/>
</dbReference>
<evidence type="ECO:0000313" key="4">
    <source>
        <dbReference type="EMBL" id="KAL2535658.1"/>
    </source>
</evidence>
<dbReference type="Proteomes" id="UP001604277">
    <property type="component" value="Unassembled WGS sequence"/>
</dbReference>
<proteinExistence type="inferred from homology"/>
<feature type="signal peptide" evidence="2">
    <location>
        <begin position="1"/>
        <end position="21"/>
    </location>
</feature>
<evidence type="ECO:0000256" key="2">
    <source>
        <dbReference type="SAM" id="SignalP"/>
    </source>
</evidence>
<feature type="domain" description="FAS1" evidence="3">
    <location>
        <begin position="71"/>
        <end position="170"/>
    </location>
</feature>
<feature type="chain" id="PRO_5044773263" evidence="2">
    <location>
        <begin position="22"/>
        <end position="381"/>
    </location>
</feature>
<dbReference type="EMBL" id="JBFOLJ010000005">
    <property type="protein sequence ID" value="KAL2535658.1"/>
    <property type="molecule type" value="Genomic_DNA"/>
</dbReference>